<keyword evidence="2" id="KW-0812">Transmembrane</keyword>
<evidence type="ECO:0008006" key="5">
    <source>
        <dbReference type="Google" id="ProtNLM"/>
    </source>
</evidence>
<feature type="region of interest" description="Disordered" evidence="1">
    <location>
        <begin position="188"/>
        <end position="209"/>
    </location>
</feature>
<dbReference type="EMBL" id="JBGBPQ010000003">
    <property type="protein sequence ID" value="KAL1526559.1"/>
    <property type="molecule type" value="Genomic_DNA"/>
</dbReference>
<sequence>MLLADKRDLKNKLKLSVLHIEEKELNLYTDNCNTLGTQAALLSGFAFAAIIETPASEFSFEAQRTNSKSMWYSVTIVTMLLELAALVKAMQLSLWAPNLALRGPEGSMTVSLIVMRAEYRKVHALFYAGLVGFHTSAALYAWSFFFDQLAIPMTVIIFCVLCWLIFDTRVLHRKLRLPETYKDGVHWGETSRDSDAEEEQGSTFRRRLPTPLKRADTATDLIFRTTVTERLRAFKLNRFPKLRGRRLRRVTKGSTTRYKDFCDLSAGLHAATISGKSEQSAVDPAAGALPAGHVSHAAEALEVAKAVAPSSDCATDPDVVNHHQESMRAAEAHNEEQAPSAKLVRQSSWPWMDGLIEAVARCVTPAEGLPKPRWQ</sequence>
<feature type="transmembrane region" description="Helical" evidence="2">
    <location>
        <begin position="124"/>
        <end position="143"/>
    </location>
</feature>
<evidence type="ECO:0000256" key="1">
    <source>
        <dbReference type="SAM" id="MobiDB-lite"/>
    </source>
</evidence>
<protein>
    <recommendedName>
        <fullName evidence="5">Transmembrane protein 107</fullName>
    </recommendedName>
</protein>
<keyword evidence="4" id="KW-1185">Reference proteome</keyword>
<proteinExistence type="predicted"/>
<dbReference type="AlphaFoldDB" id="A0AB34JW92"/>
<reference evidence="3 4" key="1">
    <citation type="journal article" date="2024" name="Science">
        <title>Giant polyketide synthase enzymes in the biosynthesis of giant marine polyether toxins.</title>
        <authorList>
            <person name="Fallon T.R."/>
            <person name="Shende V.V."/>
            <person name="Wierzbicki I.H."/>
            <person name="Pendleton A.L."/>
            <person name="Watervoot N.F."/>
            <person name="Auber R.P."/>
            <person name="Gonzalez D.J."/>
            <person name="Wisecaver J.H."/>
            <person name="Moore B.S."/>
        </authorList>
    </citation>
    <scope>NUCLEOTIDE SEQUENCE [LARGE SCALE GENOMIC DNA]</scope>
    <source>
        <strain evidence="3 4">12B1</strain>
    </source>
</reference>
<organism evidence="3 4">
    <name type="scientific">Prymnesium parvum</name>
    <name type="common">Toxic golden alga</name>
    <dbReference type="NCBI Taxonomy" id="97485"/>
    <lineage>
        <taxon>Eukaryota</taxon>
        <taxon>Haptista</taxon>
        <taxon>Haptophyta</taxon>
        <taxon>Prymnesiophyceae</taxon>
        <taxon>Prymnesiales</taxon>
        <taxon>Prymnesiaceae</taxon>
        <taxon>Prymnesium</taxon>
    </lineage>
</organism>
<keyword evidence="2" id="KW-1133">Transmembrane helix</keyword>
<gene>
    <name evidence="3" type="ORF">AB1Y20_015267</name>
</gene>
<dbReference type="Proteomes" id="UP001515480">
    <property type="component" value="Unassembled WGS sequence"/>
</dbReference>
<name>A0AB34JW92_PRYPA</name>
<comment type="caution">
    <text evidence="3">The sequence shown here is derived from an EMBL/GenBank/DDBJ whole genome shotgun (WGS) entry which is preliminary data.</text>
</comment>
<evidence type="ECO:0000313" key="4">
    <source>
        <dbReference type="Proteomes" id="UP001515480"/>
    </source>
</evidence>
<accession>A0AB34JW92</accession>
<keyword evidence="2" id="KW-0472">Membrane</keyword>
<evidence type="ECO:0000313" key="3">
    <source>
        <dbReference type="EMBL" id="KAL1526559.1"/>
    </source>
</evidence>
<evidence type="ECO:0000256" key="2">
    <source>
        <dbReference type="SAM" id="Phobius"/>
    </source>
</evidence>
<feature type="transmembrane region" description="Helical" evidence="2">
    <location>
        <begin position="149"/>
        <end position="166"/>
    </location>
</feature>